<dbReference type="EMBL" id="OBEG01000001">
    <property type="protein sequence ID" value="SNY78526.1"/>
    <property type="molecule type" value="Genomic_DNA"/>
</dbReference>
<gene>
    <name evidence="7" type="ORF">SAMN04244553_1316</name>
</gene>
<evidence type="ECO:0000313" key="7">
    <source>
        <dbReference type="EMBL" id="SNY78526.1"/>
    </source>
</evidence>
<dbReference type="AlphaFoldDB" id="A0A285L4G0"/>
<dbReference type="Proteomes" id="UP000219565">
    <property type="component" value="Unassembled WGS sequence"/>
</dbReference>
<dbReference type="SUPFAM" id="SSF53901">
    <property type="entry name" value="Thiolase-like"/>
    <property type="match status" value="2"/>
</dbReference>
<dbReference type="InterPro" id="IPR000794">
    <property type="entry name" value="Beta-ketoacyl_synthase"/>
</dbReference>
<comment type="similarity">
    <text evidence="2 5">Belongs to the thiolase-like superfamily. Beta-ketoacyl-ACP synthases family.</text>
</comment>
<keyword evidence="8" id="KW-1185">Reference proteome</keyword>
<dbReference type="Pfam" id="PF02801">
    <property type="entry name" value="Ketoacyl-synt_C"/>
    <property type="match status" value="1"/>
</dbReference>
<dbReference type="PANTHER" id="PTHR11712">
    <property type="entry name" value="POLYKETIDE SYNTHASE-RELATED"/>
    <property type="match status" value="1"/>
</dbReference>
<accession>A0A285L4G0</accession>
<reference evidence="7 8" key="1">
    <citation type="submission" date="2017-09" db="EMBL/GenBank/DDBJ databases">
        <authorList>
            <person name="Ehlers B."/>
            <person name="Leendertz F.H."/>
        </authorList>
    </citation>
    <scope>NUCLEOTIDE SEQUENCE [LARGE SCALE GENOMIC DNA]</scope>
    <source>
        <strain evidence="7 8">DSM 45537</strain>
    </source>
</reference>
<dbReference type="SMART" id="SM00825">
    <property type="entry name" value="PKS_KS"/>
    <property type="match status" value="1"/>
</dbReference>
<dbReference type="CDD" id="cd00832">
    <property type="entry name" value="CLF"/>
    <property type="match status" value="1"/>
</dbReference>
<evidence type="ECO:0000256" key="2">
    <source>
        <dbReference type="ARBA" id="ARBA00008467"/>
    </source>
</evidence>
<evidence type="ECO:0000313" key="8">
    <source>
        <dbReference type="Proteomes" id="UP000219565"/>
    </source>
</evidence>
<evidence type="ECO:0000256" key="5">
    <source>
        <dbReference type="RuleBase" id="RU003694"/>
    </source>
</evidence>
<dbReference type="PROSITE" id="PS52004">
    <property type="entry name" value="KS3_2"/>
    <property type="match status" value="1"/>
</dbReference>
<dbReference type="PANTHER" id="PTHR11712:SF322">
    <property type="entry name" value="POLYKETIDE BETA-KETOACYL SYNTHASE 2-RELATED"/>
    <property type="match status" value="1"/>
</dbReference>
<organism evidence="7 8">
    <name type="scientific">Nocardia amikacinitolerans</name>
    <dbReference type="NCBI Taxonomy" id="756689"/>
    <lineage>
        <taxon>Bacteria</taxon>
        <taxon>Bacillati</taxon>
        <taxon>Actinomycetota</taxon>
        <taxon>Actinomycetes</taxon>
        <taxon>Mycobacteriales</taxon>
        <taxon>Nocardiaceae</taxon>
        <taxon>Nocardia</taxon>
    </lineage>
</organism>
<dbReference type="InterPro" id="IPR020841">
    <property type="entry name" value="PKS_Beta-ketoAc_synthase_dom"/>
</dbReference>
<evidence type="ECO:0000256" key="4">
    <source>
        <dbReference type="ARBA" id="ARBA00023315"/>
    </source>
</evidence>
<dbReference type="InterPro" id="IPR014030">
    <property type="entry name" value="Ketoacyl_synth_N"/>
</dbReference>
<dbReference type="Pfam" id="PF00109">
    <property type="entry name" value="ketoacyl-synt"/>
    <property type="match status" value="1"/>
</dbReference>
<dbReference type="InterPro" id="IPR016039">
    <property type="entry name" value="Thiolase-like"/>
</dbReference>
<sequence>MILVTGMGVLAPNGMGVERFWDAVLSGRGGITPLTRFDASRSAARLAGQVADFDAAEHLPSRLLPQTDVSTRMALVAAQWALDDAKVDTATMTDYDMGVVTGNASGGFEFTHREFNKLWSLGSEHVSVYESFAWFYAVNTGQISIRHGMRGPSSALVAEQAGGLDAIGHARRTVRRGTPLVVTGGVDSALDPWGWASHLASGSVSTSTEPERAYLPFDIGAAGYVPGEGGAMLVVEDAAAARARGVPKVHGEIAGYASTFDPPPGSGRPSGLRRAAELALADAGMTPGDIDVVFADASGIPDRDRDEAAAIEAIFGPGGVPVTAPKPLTGRLFSGGGPLDIVTALLSMRDSVIPPTAYTTTLAEDCRIDLVLGAPRSATVGGALVLARGRWGFNSAVVVRAVSDRVLPGSES</sequence>
<dbReference type="FunFam" id="3.40.47.10:FF:000089">
    <property type="entry name" value="Putative polyketide beta-ketoacyl synthase 2"/>
    <property type="match status" value="1"/>
</dbReference>
<evidence type="ECO:0000256" key="1">
    <source>
        <dbReference type="ARBA" id="ARBA00004796"/>
    </source>
</evidence>
<evidence type="ECO:0000256" key="3">
    <source>
        <dbReference type="ARBA" id="ARBA00022679"/>
    </source>
</evidence>
<proteinExistence type="inferred from homology"/>
<dbReference type="OrthoDB" id="416758at2"/>
<comment type="pathway">
    <text evidence="1">Lipid metabolism; mycolic acid biosynthesis.</text>
</comment>
<feature type="domain" description="Ketosynthase family 3 (KS3)" evidence="6">
    <location>
        <begin position="1"/>
        <end position="401"/>
    </location>
</feature>
<dbReference type="GO" id="GO:0004315">
    <property type="term" value="F:3-oxoacyl-[acyl-carrier-protein] synthase activity"/>
    <property type="evidence" value="ECO:0007669"/>
    <property type="project" value="TreeGrafter"/>
</dbReference>
<keyword evidence="3 5" id="KW-0808">Transferase</keyword>
<keyword evidence="4" id="KW-0012">Acyltransferase</keyword>
<name>A0A285L4G0_9NOCA</name>
<dbReference type="Gene3D" id="3.40.47.10">
    <property type="match status" value="2"/>
</dbReference>
<dbReference type="UniPathway" id="UPA00915"/>
<dbReference type="RefSeq" id="WP_097244052.1">
    <property type="nucleotide sequence ID" value="NZ_OBEG01000001.1"/>
</dbReference>
<dbReference type="InterPro" id="IPR014031">
    <property type="entry name" value="Ketoacyl_synth_C"/>
</dbReference>
<protein>
    <submittedName>
        <fullName evidence="7">Act minimal PKS chain-length factor (CLF/KS beta)</fullName>
    </submittedName>
</protein>
<dbReference type="GO" id="GO:0006633">
    <property type="term" value="P:fatty acid biosynthetic process"/>
    <property type="evidence" value="ECO:0007669"/>
    <property type="project" value="TreeGrafter"/>
</dbReference>
<evidence type="ECO:0000259" key="6">
    <source>
        <dbReference type="PROSITE" id="PS52004"/>
    </source>
</evidence>